<reference evidence="2" key="1">
    <citation type="submission" date="2018-11" db="EMBL/GenBank/DDBJ databases">
        <authorList>
            <person name="Alioto T."/>
            <person name="Alioto T."/>
        </authorList>
    </citation>
    <scope>NUCLEOTIDE SEQUENCE</scope>
</reference>
<feature type="region of interest" description="Disordered" evidence="1">
    <location>
        <begin position="208"/>
        <end position="253"/>
    </location>
</feature>
<protein>
    <recommendedName>
        <fullName evidence="4">CCHC-type domain-containing protein</fullName>
    </recommendedName>
</protein>
<dbReference type="AlphaFoldDB" id="A0A8B6G8W2"/>
<name>A0A8B6G8W2_MYTGA</name>
<sequence>MSIQNSENPDNDNMAGSYVVALKQNNNFSKGNAELDAEYFNIKPVFILESDIFGSSKPDKNNSLTHTELFRCIDLTIPDNHLNRPQRVLGGVWRIYPDNEEDRDTLVANTVRKKRIEVYPRNQKYVEKESPTTVRIRMKNIPLSADDDQLLRYLQNWHLNVLNYHRKRLRIDGLVKNCQTAMIGNACGANGHISKNCTSEFDKNCQSVSEDSTEESDEENENEPEKDEEIVPYQSTENILHTDDTPHNEQTSKINELTKFTSKVDVPKQNLYLIRSQRVT</sequence>
<accession>A0A8B6G8W2</accession>
<dbReference type="Proteomes" id="UP000596742">
    <property type="component" value="Unassembled WGS sequence"/>
</dbReference>
<evidence type="ECO:0000313" key="3">
    <source>
        <dbReference type="Proteomes" id="UP000596742"/>
    </source>
</evidence>
<dbReference type="EMBL" id="UYJE01008042">
    <property type="protein sequence ID" value="VDI60500.1"/>
    <property type="molecule type" value="Genomic_DNA"/>
</dbReference>
<comment type="caution">
    <text evidence="2">The sequence shown here is derived from an EMBL/GenBank/DDBJ whole genome shotgun (WGS) entry which is preliminary data.</text>
</comment>
<organism evidence="2 3">
    <name type="scientific">Mytilus galloprovincialis</name>
    <name type="common">Mediterranean mussel</name>
    <dbReference type="NCBI Taxonomy" id="29158"/>
    <lineage>
        <taxon>Eukaryota</taxon>
        <taxon>Metazoa</taxon>
        <taxon>Spiralia</taxon>
        <taxon>Lophotrochozoa</taxon>
        <taxon>Mollusca</taxon>
        <taxon>Bivalvia</taxon>
        <taxon>Autobranchia</taxon>
        <taxon>Pteriomorphia</taxon>
        <taxon>Mytilida</taxon>
        <taxon>Mytiloidea</taxon>
        <taxon>Mytilidae</taxon>
        <taxon>Mytilinae</taxon>
        <taxon>Mytilus</taxon>
    </lineage>
</organism>
<proteinExistence type="predicted"/>
<feature type="compositionally biased region" description="Acidic residues" evidence="1">
    <location>
        <begin position="211"/>
        <end position="230"/>
    </location>
</feature>
<evidence type="ECO:0008006" key="4">
    <source>
        <dbReference type="Google" id="ProtNLM"/>
    </source>
</evidence>
<evidence type="ECO:0000313" key="2">
    <source>
        <dbReference type="EMBL" id="VDI60500.1"/>
    </source>
</evidence>
<evidence type="ECO:0000256" key="1">
    <source>
        <dbReference type="SAM" id="MobiDB-lite"/>
    </source>
</evidence>
<gene>
    <name evidence="2" type="ORF">MGAL_10B018414</name>
</gene>
<keyword evidence="3" id="KW-1185">Reference proteome</keyword>
<dbReference type="OrthoDB" id="3863715at2759"/>